<sequence>MSEKLARMRDKAKGFWNQYSKKQKWVLAASAGLLIIVIILLTVLFTRTEYELAFQDLDSTDSQAIMEYLDSSGIPYKLQNGGTSISVPSADAAKVKVAVGSQGLVQNGSIGFSELSKNASSIGTTDQEFNVKYRNALNGEVQQLLLGMQGIQRAKVLINLPEESVFLNDSDKERASASVQLTFKPSFRPKQEEIDSYFNLVKTAVPNLSVDDITITSQTSQLTPSAEIGGSSAVSGTLLDQQFEIQRKFENGIKTKIEQFLSTMVGMDKMVVSVVSSLNFDQKTQQESLVKPLDNNDNKGIIISEENTAESYTGSDGSTGGVAGVGDTDIANYPSTSGSTGSSSEKTQSMTNYEPSRVTVNTTFAPYQVKDLSISVAVDSEGMTEEKQQSIQQKLVNDVRTLLADSGQTLSDEDLAKRVSVISESFSVADVGSGGLSVSSSSLAIAAIVALALLGGGGYLLYRRRQKAKEEQELAVADLPRVETPTIDIDSVTNENQVRKQLEGLAKRKPDEFVNLLRTWLVDE</sequence>
<proteinExistence type="inferred from homology"/>
<organism evidence="13 14">
    <name type="scientific">Cohnella fermenti</name>
    <dbReference type="NCBI Taxonomy" id="2565925"/>
    <lineage>
        <taxon>Bacteria</taxon>
        <taxon>Bacillati</taxon>
        <taxon>Bacillota</taxon>
        <taxon>Bacilli</taxon>
        <taxon>Bacillales</taxon>
        <taxon>Paenibacillaceae</taxon>
        <taxon>Cohnella</taxon>
    </lineage>
</organism>
<dbReference type="AlphaFoldDB" id="A0A4S4C1A4"/>
<dbReference type="Pfam" id="PF01514">
    <property type="entry name" value="YscJ_FliF"/>
    <property type="match status" value="1"/>
</dbReference>
<evidence type="ECO:0000259" key="12">
    <source>
        <dbReference type="Pfam" id="PF08345"/>
    </source>
</evidence>
<comment type="similarity">
    <text evidence="3">Belongs to the FliF family.</text>
</comment>
<evidence type="ECO:0000259" key="11">
    <source>
        <dbReference type="Pfam" id="PF01514"/>
    </source>
</evidence>
<evidence type="ECO:0000313" key="13">
    <source>
        <dbReference type="EMBL" id="THF81268.1"/>
    </source>
</evidence>
<evidence type="ECO:0000256" key="4">
    <source>
        <dbReference type="ARBA" id="ARBA00022475"/>
    </source>
</evidence>
<dbReference type="Gene3D" id="3.30.300.30">
    <property type="match status" value="1"/>
</dbReference>
<gene>
    <name evidence="13" type="primary">fliF</name>
    <name evidence="13" type="ORF">E6C55_09150</name>
</gene>
<feature type="domain" description="Flagellar M-ring N-terminal" evidence="11">
    <location>
        <begin position="46"/>
        <end position="222"/>
    </location>
</feature>
<evidence type="ECO:0000313" key="14">
    <source>
        <dbReference type="Proteomes" id="UP000310636"/>
    </source>
</evidence>
<feature type="compositionally biased region" description="Polar residues" evidence="9">
    <location>
        <begin position="345"/>
        <end position="354"/>
    </location>
</feature>
<evidence type="ECO:0000256" key="10">
    <source>
        <dbReference type="SAM" id="Phobius"/>
    </source>
</evidence>
<dbReference type="GO" id="GO:0003774">
    <property type="term" value="F:cytoskeletal motor activity"/>
    <property type="evidence" value="ECO:0007669"/>
    <property type="project" value="InterPro"/>
</dbReference>
<dbReference type="InterPro" id="IPR045851">
    <property type="entry name" value="AMP-bd_C_sf"/>
</dbReference>
<dbReference type="PRINTS" id="PR01009">
    <property type="entry name" value="FLGMRINGFLIF"/>
</dbReference>
<evidence type="ECO:0000256" key="3">
    <source>
        <dbReference type="ARBA" id="ARBA00007971"/>
    </source>
</evidence>
<name>A0A4S4C1A4_9BACL</name>
<keyword evidence="7 10" id="KW-0472">Membrane</keyword>
<evidence type="ECO:0000256" key="7">
    <source>
        <dbReference type="ARBA" id="ARBA00023136"/>
    </source>
</evidence>
<evidence type="ECO:0000256" key="6">
    <source>
        <dbReference type="ARBA" id="ARBA00022989"/>
    </source>
</evidence>
<feature type="transmembrane region" description="Helical" evidence="10">
    <location>
        <begin position="443"/>
        <end position="462"/>
    </location>
</feature>
<evidence type="ECO:0000256" key="5">
    <source>
        <dbReference type="ARBA" id="ARBA00022692"/>
    </source>
</evidence>
<dbReference type="PANTHER" id="PTHR30046:SF0">
    <property type="entry name" value="FLAGELLAR M-RING PROTEIN"/>
    <property type="match status" value="1"/>
</dbReference>
<keyword evidence="8" id="KW-0975">Bacterial flagellum</keyword>
<dbReference type="InterPro" id="IPR000067">
    <property type="entry name" value="FlgMring_FliF"/>
</dbReference>
<keyword evidence="13" id="KW-0969">Cilium</keyword>
<evidence type="ECO:0000256" key="8">
    <source>
        <dbReference type="ARBA" id="ARBA00023143"/>
    </source>
</evidence>
<dbReference type="NCBIfam" id="TIGR01167">
    <property type="entry name" value="LPXTG_anchor"/>
    <property type="match status" value="1"/>
</dbReference>
<keyword evidence="13" id="KW-0282">Flagellum</keyword>
<feature type="region of interest" description="Disordered" evidence="9">
    <location>
        <begin position="333"/>
        <end position="354"/>
    </location>
</feature>
<dbReference type="InterPro" id="IPR013556">
    <property type="entry name" value="Flag_M-ring_C"/>
</dbReference>
<dbReference type="RefSeq" id="WP_136369478.1">
    <property type="nucleotide sequence ID" value="NZ_SSOB01000009.1"/>
</dbReference>
<keyword evidence="14" id="KW-1185">Reference proteome</keyword>
<dbReference type="InterPro" id="IPR043427">
    <property type="entry name" value="YscJ/FliF"/>
</dbReference>
<evidence type="ECO:0000256" key="1">
    <source>
        <dbReference type="ARBA" id="ARBA00004117"/>
    </source>
</evidence>
<dbReference type="GO" id="GO:0005886">
    <property type="term" value="C:plasma membrane"/>
    <property type="evidence" value="ECO:0007669"/>
    <property type="project" value="UniProtKB-SubCell"/>
</dbReference>
<protein>
    <submittedName>
        <fullName evidence="13">Flagellar M-ring protein FliF</fullName>
    </submittedName>
</protein>
<dbReference type="InterPro" id="IPR006182">
    <property type="entry name" value="FliF_N_dom"/>
</dbReference>
<feature type="domain" description="Flagellar M-ring C-terminal" evidence="12">
    <location>
        <begin position="261"/>
        <end position="393"/>
    </location>
</feature>
<dbReference type="Pfam" id="PF08345">
    <property type="entry name" value="YscJ_FliF_C"/>
    <property type="match status" value="1"/>
</dbReference>
<keyword evidence="6 10" id="KW-1133">Transmembrane helix</keyword>
<comment type="subcellular location">
    <subcellularLocation>
        <location evidence="1">Bacterial flagellum basal body</location>
    </subcellularLocation>
    <subcellularLocation>
        <location evidence="2">Cell membrane</location>
        <topology evidence="2">Multi-pass membrane protein</topology>
    </subcellularLocation>
</comment>
<dbReference type="GO" id="GO:0009431">
    <property type="term" value="C:bacterial-type flagellum basal body, MS ring"/>
    <property type="evidence" value="ECO:0007669"/>
    <property type="project" value="InterPro"/>
</dbReference>
<feature type="compositionally biased region" description="Low complexity" evidence="9">
    <location>
        <begin position="335"/>
        <end position="344"/>
    </location>
</feature>
<keyword evidence="5 10" id="KW-0812">Transmembrane</keyword>
<evidence type="ECO:0000256" key="2">
    <source>
        <dbReference type="ARBA" id="ARBA00004651"/>
    </source>
</evidence>
<accession>A0A4S4C1A4</accession>
<dbReference type="Proteomes" id="UP000310636">
    <property type="component" value="Unassembled WGS sequence"/>
</dbReference>
<dbReference type="EMBL" id="SSOB01000009">
    <property type="protein sequence ID" value="THF81268.1"/>
    <property type="molecule type" value="Genomic_DNA"/>
</dbReference>
<comment type="caution">
    <text evidence="13">The sequence shown here is derived from an EMBL/GenBank/DDBJ whole genome shotgun (WGS) entry which is preliminary data.</text>
</comment>
<dbReference type="PANTHER" id="PTHR30046">
    <property type="entry name" value="FLAGELLAR M-RING PROTEIN"/>
    <property type="match status" value="1"/>
</dbReference>
<dbReference type="GO" id="GO:0071973">
    <property type="term" value="P:bacterial-type flagellum-dependent cell motility"/>
    <property type="evidence" value="ECO:0007669"/>
    <property type="project" value="InterPro"/>
</dbReference>
<keyword evidence="13" id="KW-0966">Cell projection</keyword>
<reference evidence="13 14" key="1">
    <citation type="submission" date="2019-04" db="EMBL/GenBank/DDBJ databases">
        <title>Cohnella sp. nov. isolated from preserved vegetables.</title>
        <authorList>
            <person name="Lin S.-Y."/>
            <person name="Hung M.-H."/>
            <person name="Young C.-C."/>
        </authorList>
    </citation>
    <scope>NUCLEOTIDE SEQUENCE [LARGE SCALE GENOMIC DNA]</scope>
    <source>
        <strain evidence="13 14">CC-MHH1044</strain>
    </source>
</reference>
<dbReference type="OrthoDB" id="9807026at2"/>
<feature type="transmembrane region" description="Helical" evidence="10">
    <location>
        <begin position="25"/>
        <end position="45"/>
    </location>
</feature>
<keyword evidence="4" id="KW-1003">Cell membrane</keyword>
<evidence type="ECO:0000256" key="9">
    <source>
        <dbReference type="SAM" id="MobiDB-lite"/>
    </source>
</evidence>
<dbReference type="NCBIfam" id="TIGR00206">
    <property type="entry name" value="fliF"/>
    <property type="match status" value="1"/>
</dbReference>